<evidence type="ECO:0000256" key="3">
    <source>
        <dbReference type="ARBA" id="ARBA00004186"/>
    </source>
</evidence>
<evidence type="ECO:0000256" key="7">
    <source>
        <dbReference type="ARBA" id="ARBA00022794"/>
    </source>
</evidence>
<feature type="compositionally biased region" description="Basic and acidic residues" evidence="11">
    <location>
        <begin position="132"/>
        <end position="147"/>
    </location>
</feature>
<keyword evidence="8" id="KW-0969">Cilium</keyword>
<dbReference type="Proteomes" id="UP000515163">
    <property type="component" value="Unplaced"/>
</dbReference>
<dbReference type="PANTHER" id="PTHR31539:SF1">
    <property type="entry name" value="CENTROSOMAL PROTEIN OF 19 KDA"/>
    <property type="match status" value="1"/>
</dbReference>
<evidence type="ECO:0000256" key="8">
    <source>
        <dbReference type="ARBA" id="ARBA00023069"/>
    </source>
</evidence>
<name>A0A6P8IKQ6_ACTTE</name>
<evidence type="ECO:0000313" key="13">
    <source>
        <dbReference type="RefSeq" id="XP_031567018.1"/>
    </source>
</evidence>
<evidence type="ECO:0000256" key="1">
    <source>
        <dbReference type="ARBA" id="ARBA00004114"/>
    </source>
</evidence>
<keyword evidence="6" id="KW-0963">Cytoplasm</keyword>
<evidence type="ECO:0000256" key="5">
    <source>
        <dbReference type="ARBA" id="ARBA00022015"/>
    </source>
</evidence>
<dbReference type="InterPro" id="IPR029412">
    <property type="entry name" value="CEP19"/>
</dbReference>
<feature type="region of interest" description="Disordered" evidence="11">
    <location>
        <begin position="132"/>
        <end position="163"/>
    </location>
</feature>
<dbReference type="PANTHER" id="PTHR31539">
    <property type="entry name" value="CENTROSOMAL PROTEIN OF 19K CEP19"/>
    <property type="match status" value="1"/>
</dbReference>
<dbReference type="GO" id="GO:0097712">
    <property type="term" value="P:vesicle targeting, trans-Golgi to periciliary membrane compartment"/>
    <property type="evidence" value="ECO:0007669"/>
    <property type="project" value="TreeGrafter"/>
</dbReference>
<keyword evidence="12" id="KW-1185">Reference proteome</keyword>
<dbReference type="FunCoup" id="A0A6P8IKQ6">
    <property type="interactions" value="210"/>
</dbReference>
<feature type="unsure residue" description="D or N" evidence="13">
    <location>
        <position position="100"/>
    </location>
</feature>
<evidence type="ECO:0000256" key="4">
    <source>
        <dbReference type="ARBA" id="ARBA00009371"/>
    </source>
</evidence>
<dbReference type="OrthoDB" id="2163581at2759"/>
<accession>A0A6P8IKQ6</accession>
<evidence type="ECO:0000313" key="12">
    <source>
        <dbReference type="Proteomes" id="UP000515163"/>
    </source>
</evidence>
<dbReference type="InParanoid" id="A0A6P8IKQ6"/>
<dbReference type="RefSeq" id="XP_031567018.1">
    <property type="nucleotide sequence ID" value="XM_031711158.1"/>
</dbReference>
<gene>
    <name evidence="13" type="primary">LOC116301980</name>
</gene>
<dbReference type="GO" id="GO:0005814">
    <property type="term" value="C:centriole"/>
    <property type="evidence" value="ECO:0007669"/>
    <property type="project" value="UniProtKB-SubCell"/>
</dbReference>
<proteinExistence type="inferred from homology"/>
<dbReference type="GO" id="GO:0000922">
    <property type="term" value="C:spindle pole"/>
    <property type="evidence" value="ECO:0007669"/>
    <property type="project" value="TreeGrafter"/>
</dbReference>
<dbReference type="GO" id="GO:0034454">
    <property type="term" value="P:microtubule anchoring at centrosome"/>
    <property type="evidence" value="ECO:0007669"/>
    <property type="project" value="TreeGrafter"/>
</dbReference>
<dbReference type="GO" id="GO:0036064">
    <property type="term" value="C:ciliary basal body"/>
    <property type="evidence" value="ECO:0007669"/>
    <property type="project" value="TreeGrafter"/>
</dbReference>
<evidence type="ECO:0000256" key="6">
    <source>
        <dbReference type="ARBA" id="ARBA00022490"/>
    </source>
</evidence>
<dbReference type="GO" id="GO:0005813">
    <property type="term" value="C:centrosome"/>
    <property type="evidence" value="ECO:0007669"/>
    <property type="project" value="TreeGrafter"/>
</dbReference>
<evidence type="ECO:0000256" key="11">
    <source>
        <dbReference type="SAM" id="MobiDB-lite"/>
    </source>
</evidence>
<comment type="similarity">
    <text evidence="4">Belongs to the CEP19 family.</text>
</comment>
<dbReference type="AlphaFoldDB" id="A0A6P8IKQ6"/>
<comment type="subcellular location">
    <subcellularLocation>
        <location evidence="2">Cytoplasm</location>
        <location evidence="2">Cytoskeleton</location>
        <location evidence="2">Cilium basal body</location>
    </subcellularLocation>
    <subcellularLocation>
        <location evidence="1">Cytoplasm</location>
        <location evidence="1">Cytoskeleton</location>
        <location evidence="1">Microtubule organizing center</location>
        <location evidence="1">Centrosome</location>
        <location evidence="1">Centriole</location>
    </subcellularLocation>
    <subcellularLocation>
        <location evidence="3">Cytoplasm</location>
        <location evidence="3">Cytoskeleton</location>
        <location evidence="3">Spindle</location>
    </subcellularLocation>
</comment>
<protein>
    <recommendedName>
        <fullName evidence="5">Centrosomal protein of 19 kDa</fullName>
    </recommendedName>
</protein>
<keyword evidence="10" id="KW-0966">Cell projection</keyword>
<evidence type="ECO:0000256" key="2">
    <source>
        <dbReference type="ARBA" id="ARBA00004120"/>
    </source>
</evidence>
<sequence length="163" mass="19067">MYSPKKCGVRYDPPTLVVFYEEKSSGKLHRRSIPIRKFNADTNISEATKHLKGSDHHLKYLQNIPHKQIEGLLQMIQDKLKGIEPIPPSSYHINVKLNPDEDMNKLDDERLRQRKAAMDIDFEKNRIKPGDDDFMYDKEIEFPDTGKVESGWDEEDDYSDPDF</sequence>
<organism evidence="12 13">
    <name type="scientific">Actinia tenebrosa</name>
    <name type="common">Australian red waratah sea anemone</name>
    <dbReference type="NCBI Taxonomy" id="6105"/>
    <lineage>
        <taxon>Eukaryota</taxon>
        <taxon>Metazoa</taxon>
        <taxon>Cnidaria</taxon>
        <taxon>Anthozoa</taxon>
        <taxon>Hexacorallia</taxon>
        <taxon>Actiniaria</taxon>
        <taxon>Actiniidae</taxon>
        <taxon>Actinia</taxon>
    </lineage>
</organism>
<evidence type="ECO:0000256" key="9">
    <source>
        <dbReference type="ARBA" id="ARBA00023212"/>
    </source>
</evidence>
<keyword evidence="7" id="KW-0970">Cilium biogenesis/degradation</keyword>
<dbReference type="Pfam" id="PF14933">
    <property type="entry name" value="CEP19"/>
    <property type="match status" value="1"/>
</dbReference>
<reference evidence="13" key="1">
    <citation type="submission" date="2025-08" db="UniProtKB">
        <authorList>
            <consortium name="RefSeq"/>
        </authorList>
    </citation>
    <scope>IDENTIFICATION</scope>
    <source>
        <tissue evidence="13">Tentacle</tissue>
    </source>
</reference>
<dbReference type="KEGG" id="aten:116301980"/>
<feature type="compositionally biased region" description="Acidic residues" evidence="11">
    <location>
        <begin position="151"/>
        <end position="163"/>
    </location>
</feature>
<keyword evidence="9" id="KW-0206">Cytoskeleton</keyword>
<evidence type="ECO:0000256" key="10">
    <source>
        <dbReference type="ARBA" id="ARBA00023273"/>
    </source>
</evidence>